<evidence type="ECO:0000313" key="7">
    <source>
        <dbReference type="Proteomes" id="UP001549184"/>
    </source>
</evidence>
<sequence>MRTAKKVQLALAGLATWLAMSVQAAELPRVVLHDDASQLIVDGKPYLMFAGELGNSSAGTAPQADTILPRLASQHVNTVLMPVAWEQIEPREGSFDFRLLDHWIDVARSHKQHLVLLWFGTWKNGFSEYAPGWVKADAARFPRARAVDGTPLEILSTFGEETLRLDSRAFAALMEHLKQKDAQQTVLMVQVENEVGLVGDRRDRSEAAERAFRADVPPSLIAALQAQHAQLTPELSAHFDPKGRSWSEVFGDAADEVFMAWRYATYIDSVARAGKEKYALPMYLNVQLPAFLERAGDYPSGGPHPYFQQVYRAVATHIDFYSPDIYWPEFEYWVKRYQALGNPVFIPEAKLDPAPYNALFAYGEARAFGFSPFDIDSLPAPGKDASDQPLMMQVYGALSSLGELLPQAQSAGRTRALVLHANSPRHIQTVSLGGFLFEGALSRSWPKKELLTNDGAMLVLQVSQEEFYVVGSGLTVSIRRDPDVDARVAGISSIEEVSRQGASWMVVRRLNGDESNQGRQLMMDPKGFHIYRMRLHAIAR</sequence>
<dbReference type="SUPFAM" id="SSF51445">
    <property type="entry name" value="(Trans)glycosidases"/>
    <property type="match status" value="1"/>
</dbReference>
<evidence type="ECO:0000256" key="1">
    <source>
        <dbReference type="ARBA" id="ARBA00022801"/>
    </source>
</evidence>
<dbReference type="Gene3D" id="2.60.220.20">
    <property type="entry name" value="putative beta-Galactosidase from caulobacter crescentus"/>
    <property type="match status" value="1"/>
</dbReference>
<keyword evidence="3" id="KW-0732">Signal</keyword>
<evidence type="ECO:0000256" key="3">
    <source>
        <dbReference type="SAM" id="SignalP"/>
    </source>
</evidence>
<name>A0ABV2K115_9GAMM</name>
<feature type="signal peptide" evidence="3">
    <location>
        <begin position="1"/>
        <end position="24"/>
    </location>
</feature>
<evidence type="ECO:0000259" key="5">
    <source>
        <dbReference type="Pfam" id="PF18120"/>
    </source>
</evidence>
<dbReference type="Proteomes" id="UP001549184">
    <property type="component" value="Unassembled WGS sequence"/>
</dbReference>
<dbReference type="RefSeq" id="WP_354015116.1">
    <property type="nucleotide sequence ID" value="NZ_JBEPMU010000005.1"/>
</dbReference>
<feature type="chain" id="PRO_5047497786" description="Beta-galactosidase GanA" evidence="3">
    <location>
        <begin position="25"/>
        <end position="540"/>
    </location>
</feature>
<comment type="caution">
    <text evidence="6">The sequence shown here is derived from an EMBL/GenBank/DDBJ whole genome shotgun (WGS) entry which is preliminary data.</text>
</comment>
<reference evidence="6 7" key="1">
    <citation type="submission" date="2024-06" db="EMBL/GenBank/DDBJ databases">
        <title>Sorghum-associated microbial communities from plants grown in Nebraska, USA.</title>
        <authorList>
            <person name="Schachtman D."/>
        </authorList>
    </citation>
    <scope>NUCLEOTIDE SEQUENCE [LARGE SCALE GENOMIC DNA]</scope>
    <source>
        <strain evidence="6 7">1073</strain>
    </source>
</reference>
<dbReference type="Gene3D" id="3.20.20.80">
    <property type="entry name" value="Glycosidases"/>
    <property type="match status" value="1"/>
</dbReference>
<dbReference type="Pfam" id="PF18120">
    <property type="entry name" value="DUF5597"/>
    <property type="match status" value="1"/>
</dbReference>
<dbReference type="Pfam" id="PF02449">
    <property type="entry name" value="Glyco_hydro_42"/>
    <property type="match status" value="1"/>
</dbReference>
<dbReference type="InterPro" id="IPR013529">
    <property type="entry name" value="Glyco_hydro_42_N"/>
</dbReference>
<accession>A0ABV2K115</accession>
<evidence type="ECO:0000259" key="4">
    <source>
        <dbReference type="Pfam" id="PF02449"/>
    </source>
</evidence>
<evidence type="ECO:0008006" key="8">
    <source>
        <dbReference type="Google" id="ProtNLM"/>
    </source>
</evidence>
<dbReference type="InterPro" id="IPR017853">
    <property type="entry name" value="GH"/>
</dbReference>
<proteinExistence type="predicted"/>
<gene>
    <name evidence="6" type="ORF">ABIC75_003470</name>
</gene>
<evidence type="ECO:0000256" key="2">
    <source>
        <dbReference type="ARBA" id="ARBA00023295"/>
    </source>
</evidence>
<keyword evidence="2" id="KW-0326">Glycosidase</keyword>
<feature type="domain" description="DUF5597" evidence="5">
    <location>
        <begin position="392"/>
        <end position="521"/>
    </location>
</feature>
<evidence type="ECO:0000313" key="6">
    <source>
        <dbReference type="EMBL" id="MET3653733.1"/>
    </source>
</evidence>
<keyword evidence="1" id="KW-0378">Hydrolase</keyword>
<dbReference type="InterPro" id="IPR040719">
    <property type="entry name" value="DUF5597"/>
</dbReference>
<keyword evidence="7" id="KW-1185">Reference proteome</keyword>
<feature type="domain" description="Glycoside hydrolase family 42 N-terminal" evidence="4">
    <location>
        <begin position="70"/>
        <end position="214"/>
    </location>
</feature>
<organism evidence="6 7">
    <name type="scientific">Dyella japonica</name>
    <dbReference type="NCBI Taxonomy" id="231455"/>
    <lineage>
        <taxon>Bacteria</taxon>
        <taxon>Pseudomonadati</taxon>
        <taxon>Pseudomonadota</taxon>
        <taxon>Gammaproteobacteria</taxon>
        <taxon>Lysobacterales</taxon>
        <taxon>Rhodanobacteraceae</taxon>
        <taxon>Dyella</taxon>
    </lineage>
</organism>
<dbReference type="EMBL" id="JBEPMU010000005">
    <property type="protein sequence ID" value="MET3653733.1"/>
    <property type="molecule type" value="Genomic_DNA"/>
</dbReference>
<protein>
    <recommendedName>
        <fullName evidence="8">Beta-galactosidase GanA</fullName>
    </recommendedName>
</protein>